<accession>A0A0R2JFA5</accession>
<keyword evidence="1" id="KW-0472">Membrane</keyword>
<evidence type="ECO:0000256" key="1">
    <source>
        <dbReference type="SAM" id="Phobius"/>
    </source>
</evidence>
<keyword evidence="3" id="KW-1185">Reference proteome</keyword>
<proteinExistence type="predicted"/>
<evidence type="ECO:0000313" key="2">
    <source>
        <dbReference type="EMBL" id="KRN74502.1"/>
    </source>
</evidence>
<keyword evidence="1" id="KW-1133">Transmembrane helix</keyword>
<dbReference type="PATRIC" id="fig|1616.3.peg.1271"/>
<evidence type="ECO:0000313" key="3">
    <source>
        <dbReference type="Proteomes" id="UP000051655"/>
    </source>
</evidence>
<keyword evidence="1" id="KW-0812">Transmembrane</keyword>
<comment type="caution">
    <text evidence="2">The sequence shown here is derived from an EMBL/GenBank/DDBJ whole genome shotgun (WGS) entry which is preliminary data.</text>
</comment>
<gene>
    <name evidence="2" type="ORF">IV73_GL001238</name>
</gene>
<protein>
    <submittedName>
        <fullName evidence="2">Uncharacterized protein</fullName>
    </submittedName>
</protein>
<dbReference type="STRING" id="1616.IV73_GL001238"/>
<dbReference type="Proteomes" id="UP000051655">
    <property type="component" value="Unassembled WGS sequence"/>
</dbReference>
<organism evidence="2 3">
    <name type="scientific">Weissella kandleri</name>
    <dbReference type="NCBI Taxonomy" id="1616"/>
    <lineage>
        <taxon>Bacteria</taxon>
        <taxon>Bacillati</taxon>
        <taxon>Bacillota</taxon>
        <taxon>Bacilli</taxon>
        <taxon>Lactobacillales</taxon>
        <taxon>Lactobacillaceae</taxon>
        <taxon>Weissella</taxon>
    </lineage>
</organism>
<name>A0A0R2JFA5_9LACO</name>
<dbReference type="RefSeq" id="WP_057756329.1">
    <property type="nucleotide sequence ID" value="NZ_JQBP01000008.1"/>
</dbReference>
<dbReference type="AlphaFoldDB" id="A0A0R2JFA5"/>
<sequence length="101" mass="11408">MNRFGQRFAWFIGIIVLVGFLSPRTLGVTFKLIGSLVLLGILIVVALGAYWRARWKKAMDQFDEATGGDYQQRTYYYHAGPDITKNNYGHPGVKDVTPPDK</sequence>
<feature type="transmembrane region" description="Helical" evidence="1">
    <location>
        <begin position="7"/>
        <end position="26"/>
    </location>
</feature>
<feature type="transmembrane region" description="Helical" evidence="1">
    <location>
        <begin position="32"/>
        <end position="51"/>
    </location>
</feature>
<dbReference type="EMBL" id="JQBP01000008">
    <property type="protein sequence ID" value="KRN74502.1"/>
    <property type="molecule type" value="Genomic_DNA"/>
</dbReference>
<reference evidence="2 3" key="1">
    <citation type="journal article" date="2015" name="Genome Announc.">
        <title>Expanding the biotechnology potential of lactobacilli through comparative genomics of 213 strains and associated genera.</title>
        <authorList>
            <person name="Sun Z."/>
            <person name="Harris H.M."/>
            <person name="McCann A."/>
            <person name="Guo C."/>
            <person name="Argimon S."/>
            <person name="Zhang W."/>
            <person name="Yang X."/>
            <person name="Jeffery I.B."/>
            <person name="Cooney J.C."/>
            <person name="Kagawa T.F."/>
            <person name="Liu W."/>
            <person name="Song Y."/>
            <person name="Salvetti E."/>
            <person name="Wrobel A."/>
            <person name="Rasinkangas P."/>
            <person name="Parkhill J."/>
            <person name="Rea M.C."/>
            <person name="O'Sullivan O."/>
            <person name="Ritari J."/>
            <person name="Douillard F.P."/>
            <person name="Paul Ross R."/>
            <person name="Yang R."/>
            <person name="Briner A.E."/>
            <person name="Felis G.E."/>
            <person name="de Vos W.M."/>
            <person name="Barrangou R."/>
            <person name="Klaenhammer T.R."/>
            <person name="Caufield P.W."/>
            <person name="Cui Y."/>
            <person name="Zhang H."/>
            <person name="O'Toole P.W."/>
        </authorList>
    </citation>
    <scope>NUCLEOTIDE SEQUENCE [LARGE SCALE GENOMIC DNA]</scope>
    <source>
        <strain evidence="2 3">DSM 20593</strain>
    </source>
</reference>